<reference evidence="2 4" key="1">
    <citation type="submission" date="2018-09" db="EMBL/GenBank/DDBJ databases">
        <title>Murine metabolic-syndrome-specific gut microbial biobank.</title>
        <authorList>
            <person name="Liu C."/>
        </authorList>
    </citation>
    <scope>NUCLEOTIDE SEQUENCE [LARGE SCALE GENOMIC DNA]</scope>
    <source>
        <strain evidence="2 4">0.1X-D8-26</strain>
    </source>
</reference>
<organism evidence="2 4">
    <name type="scientific">Bacteroides acidifaciens</name>
    <dbReference type="NCBI Taxonomy" id="85831"/>
    <lineage>
        <taxon>Bacteria</taxon>
        <taxon>Pseudomonadati</taxon>
        <taxon>Bacteroidota</taxon>
        <taxon>Bacteroidia</taxon>
        <taxon>Bacteroidales</taxon>
        <taxon>Bacteroidaceae</taxon>
        <taxon>Bacteroides</taxon>
    </lineage>
</organism>
<dbReference type="OrthoDB" id="9799278at2"/>
<dbReference type="EMBL" id="SPPV01000011">
    <property type="protein sequence ID" value="TFU50497.1"/>
    <property type="molecule type" value="Genomic_DNA"/>
</dbReference>
<evidence type="ECO:0000259" key="1">
    <source>
        <dbReference type="Pfam" id="PF04230"/>
    </source>
</evidence>
<accession>A0A3L8ABR5</accession>
<feature type="domain" description="Polysaccharide pyruvyl transferase" evidence="1">
    <location>
        <begin position="14"/>
        <end position="323"/>
    </location>
</feature>
<sequence>MRIGVLTHSGSDDNYGQILQCYALQSYLKLQGHLPFLIKYSSDAEVTRERFYLLKQFIRSAISLVSPARKQMYTELEHYKKLHHINMINNQKRAFQEFLADNVELTKHYSTYEELKENAPKADAYIVGSDQVWNLEMGNPITPVWYLQFGNKETLRISYAASIGRKIEESEYELFTQYLKGLNAISVREQNAYELCQKLGFKNSKLVVDPTILVPFSVYEKFIDKDSKPQKPYIFLYYLNVLTAEELEWEQLSVFMHQNGLDLRTVSSSGYYPAQNLILGHENECLTILEWLSAIYHSEYVVSTSFHGIVFAVLMHKPFVAIPLRNQYSGGNVRLASLLESIGLSDRIFSSERSIENILATSIDWNMVERLLAANRAKSEEFLKEILQ</sequence>
<evidence type="ECO:0000313" key="3">
    <source>
        <dbReference type="EMBL" id="TFU50497.1"/>
    </source>
</evidence>
<dbReference type="EMBL" id="RAZM01000018">
    <property type="protein sequence ID" value="RLT80487.1"/>
    <property type="molecule type" value="Genomic_DNA"/>
</dbReference>
<gene>
    <name evidence="2" type="ORF">D7Y07_07750</name>
    <name evidence="3" type="ORF">E4T97_06640</name>
</gene>
<evidence type="ECO:0000313" key="4">
    <source>
        <dbReference type="Proteomes" id="UP000267159"/>
    </source>
</evidence>
<evidence type="ECO:0000313" key="5">
    <source>
        <dbReference type="Proteomes" id="UP000298073"/>
    </source>
</evidence>
<protein>
    <submittedName>
        <fullName evidence="2">Polysaccharide pyruvyl transferase family protein</fullName>
    </submittedName>
</protein>
<dbReference type="Proteomes" id="UP000267159">
    <property type="component" value="Unassembled WGS sequence"/>
</dbReference>
<dbReference type="InterPro" id="IPR007345">
    <property type="entry name" value="Polysacch_pyruvyl_Trfase"/>
</dbReference>
<name>A0A3L8ABR5_9BACE</name>
<dbReference type="RefSeq" id="WP_121765821.1">
    <property type="nucleotide sequence ID" value="NZ_CABIXU010000005.1"/>
</dbReference>
<proteinExistence type="predicted"/>
<dbReference type="Pfam" id="PF04230">
    <property type="entry name" value="PS_pyruv_trans"/>
    <property type="match status" value="1"/>
</dbReference>
<comment type="caution">
    <text evidence="2">The sequence shown here is derived from an EMBL/GenBank/DDBJ whole genome shotgun (WGS) entry which is preliminary data.</text>
</comment>
<dbReference type="AlphaFoldDB" id="A0A3L8ABR5"/>
<dbReference type="GO" id="GO:0016740">
    <property type="term" value="F:transferase activity"/>
    <property type="evidence" value="ECO:0007669"/>
    <property type="project" value="UniProtKB-KW"/>
</dbReference>
<dbReference type="Proteomes" id="UP000298073">
    <property type="component" value="Unassembled WGS sequence"/>
</dbReference>
<evidence type="ECO:0000313" key="2">
    <source>
        <dbReference type="EMBL" id="RLT80487.1"/>
    </source>
</evidence>
<reference evidence="3 5" key="2">
    <citation type="submission" date="2019-03" db="EMBL/GenBank/DDBJ databases">
        <title>Diversity of the mouse oral microbiome.</title>
        <authorList>
            <person name="Joseph S."/>
            <person name="Aduse-Opoku J."/>
            <person name="Curtis M."/>
            <person name="Wade W."/>
            <person name="Hashim A."/>
        </authorList>
    </citation>
    <scope>NUCLEOTIDE SEQUENCE [LARGE SCALE GENOMIC DNA]</scope>
    <source>
        <strain evidence="3 5">P2318</strain>
    </source>
</reference>
<keyword evidence="2" id="KW-0808">Transferase</keyword>